<organism evidence="1 2">
    <name type="scientific">Populus alba</name>
    <name type="common">White poplar</name>
    <dbReference type="NCBI Taxonomy" id="43335"/>
    <lineage>
        <taxon>Eukaryota</taxon>
        <taxon>Viridiplantae</taxon>
        <taxon>Streptophyta</taxon>
        <taxon>Embryophyta</taxon>
        <taxon>Tracheophyta</taxon>
        <taxon>Spermatophyta</taxon>
        <taxon>Magnoliopsida</taxon>
        <taxon>eudicotyledons</taxon>
        <taxon>Gunneridae</taxon>
        <taxon>Pentapetalae</taxon>
        <taxon>rosids</taxon>
        <taxon>fabids</taxon>
        <taxon>Malpighiales</taxon>
        <taxon>Salicaceae</taxon>
        <taxon>Saliceae</taxon>
        <taxon>Populus</taxon>
    </lineage>
</organism>
<dbReference type="EMBL" id="RCHU02000004">
    <property type="protein sequence ID" value="KAL3597441.1"/>
    <property type="molecule type" value="Genomic_DNA"/>
</dbReference>
<name>A0ACC4CIW2_POPAL</name>
<accession>A0ACC4CIW2</accession>
<evidence type="ECO:0000313" key="2">
    <source>
        <dbReference type="Proteomes" id="UP000309997"/>
    </source>
</evidence>
<dbReference type="Proteomes" id="UP000309997">
    <property type="component" value="Unassembled WGS sequence"/>
</dbReference>
<keyword evidence="2" id="KW-1185">Reference proteome</keyword>
<evidence type="ECO:0000313" key="1">
    <source>
        <dbReference type="EMBL" id="KAL3597441.1"/>
    </source>
</evidence>
<proteinExistence type="predicted"/>
<protein>
    <submittedName>
        <fullName evidence="1">Uncharacterized protein</fullName>
    </submittedName>
</protein>
<comment type="caution">
    <text evidence="1">The sequence shown here is derived from an EMBL/GenBank/DDBJ whole genome shotgun (WGS) entry which is preliminary data.</text>
</comment>
<gene>
    <name evidence="1" type="ORF">D5086_009078</name>
</gene>
<reference evidence="1 2" key="1">
    <citation type="journal article" date="2024" name="Plant Biotechnol. J.">
        <title>Genome and CRISPR/Cas9 system of a widespread forest tree (Populus alba) in the world.</title>
        <authorList>
            <person name="Liu Y.J."/>
            <person name="Jiang P.F."/>
            <person name="Han X.M."/>
            <person name="Li X.Y."/>
            <person name="Wang H.M."/>
            <person name="Wang Y.J."/>
            <person name="Wang X.X."/>
            <person name="Zeng Q.Y."/>
        </authorList>
    </citation>
    <scope>NUCLEOTIDE SEQUENCE [LARGE SCALE GENOMIC DNA]</scope>
    <source>
        <strain evidence="2">cv. PAL-ZL1</strain>
    </source>
</reference>
<sequence length="109" mass="12469">MHLLNFFWLTKHLVVVSRFRHSITLKSQHALTAAVDSEMQTKAYNNELLQAEHRQLGSVSTEILFEKDSGMFTLRNGRALPRRIYFGGEECTMPLPDTFPVLVGFEITS</sequence>